<dbReference type="Pfam" id="PF25597">
    <property type="entry name" value="SH3_retrovirus"/>
    <property type="match status" value="1"/>
</dbReference>
<sequence length="1418" mass="160091">MAPYEALYGRKCRTPLYWTELRESQIYRVDLVKEAEEKVKVIQECLRAALDRFGKKGKLSPRFIGPYEITERAGPVAYRLNLPPELEKIHDVFHVSMLRRYRSDPSHVIAPTEVEVFPDMTYGEKSVKILAREVKQLRNKSIPLVNLWHRHRVEEATWELEESLREQYPSLFTREQKYPVETLGYELDIRAKALGDLCVSMRASVIYVWDMHQPYRDSQCKTMSGTWHRHRDECQCKTCLGHASAKSCASVRHAWDMHQYAFMRSSVRPCLGHRIGNISHVEGTYMVSMSNELNLENVTRVENNEPHGHVSIPCHKVSMHASSTRTRDTTMCLGRVKDTGVCLGRMVFAECPGLQTRSGNTSDPVSASDTGEGCYSHTVQKCYYRFDDNFEGVSEQPMQVHCHQFQGPSTSSCAKPHCCFYRNATTDSAASSNQGPCSSILLNPTVWYPNSGASNHVTNDLDNLQGATPYTGNHKLYMGNEDIKTGSILLVVHIHNGLYRFDFSAFQKSRAVVASPATSHVTNLVPSASKQNGLVERKHRHIVDVGMTLLAQANVPMHLWTHAFITAVHLINRLPTPVLNGKSPYELLYKSMPTYMHIKVFSCRYYPYLRPFNSHKLQFRSKPCVFLGYSPVHKGYKYLDDNGKMFISRHVTFDETCFPFNRSVSSDSGSVLYEIRPQFLHQQSYVPVMVSSDGPTSLVNSTQSVSCHSPTLQHGSTGVSVSTDVDSYSRSASFSPPLSPQAEVFSNSHLTPSNTQIDEEVATPLVNVHPMQTRAKSGIFKPRIFLAELHPTEPVTIDEALSSIGWTLIAQQEYDTLMKNNTWDLVPLPANRRTEAGIDFHETFSPVVKPATIRVVLALAGWQLRKININNAFLNGDLFEEIYMVQPLGFEQQHGSQNLQSQMAFCLIEKLEDLGPLSYFLGIEVLPTTNGLFLSQRKYILDLLKRARMDCAKGLLTPMATSTRLSQHDGSAIENESDYRSIVGAFQYVVITRPNITFVVNKVCQFMHQPLDQHFKAVKRILRYLQNTVEYGLHFTATTNLDLVSFFDANWGTNIDDRRSTTGFCVFFGGNPMAWGSKKQQVVSRSTTKVEYRGLAHTVTEIVWLKSLLSELHVVPSKKATVWLWRGLKTIVQTSLANTHHYHTIQAIPRECTSSRISSYDRAQGRIPAVVFSQVLLEKNPSNHSPSGNQILTTERIRSIIKSVQLPFFFSTRFQLQIWARFGSFVLLESGMVLSIKIHRDEESGKILNLVFVLADEGTKLKVDVPVVFKGLEDCPGLKKGGYFKVIRSSLNFQCPAEHIPQKIEVDVSKLDIEDKVLMHDIEVHPSMKLLSKNESMPICKIAPTYIENPEPIKFKHVELDLFFAREKVAAGQLTVGHVPAQDQVADIFTKPLSAPLFTKFGSCLKVISKQEATAEVK</sequence>
<keyword evidence="6" id="KW-1185">Reference proteome</keyword>
<dbReference type="InterPro" id="IPR013103">
    <property type="entry name" value="RVT_2"/>
</dbReference>
<organism evidence="5 6">
    <name type="scientific">Gossypium anomalum</name>
    <dbReference type="NCBI Taxonomy" id="47600"/>
    <lineage>
        <taxon>Eukaryota</taxon>
        <taxon>Viridiplantae</taxon>
        <taxon>Streptophyta</taxon>
        <taxon>Embryophyta</taxon>
        <taxon>Tracheophyta</taxon>
        <taxon>Spermatophyta</taxon>
        <taxon>Magnoliopsida</taxon>
        <taxon>eudicotyledons</taxon>
        <taxon>Gunneridae</taxon>
        <taxon>Pentapetalae</taxon>
        <taxon>rosids</taxon>
        <taxon>malvids</taxon>
        <taxon>Malvales</taxon>
        <taxon>Malvaceae</taxon>
        <taxon>Malvoideae</taxon>
        <taxon>Gossypium</taxon>
    </lineage>
</organism>
<dbReference type="Pfam" id="PF14693">
    <property type="entry name" value="Ribosomal_TL5_C"/>
    <property type="match status" value="1"/>
</dbReference>
<dbReference type="OrthoDB" id="1749397at2759"/>
<evidence type="ECO:0000259" key="1">
    <source>
        <dbReference type="Pfam" id="PF07727"/>
    </source>
</evidence>
<dbReference type="GO" id="GO:0006412">
    <property type="term" value="P:translation"/>
    <property type="evidence" value="ECO:0007669"/>
    <property type="project" value="InterPro"/>
</dbReference>
<dbReference type="SUPFAM" id="SSF50715">
    <property type="entry name" value="Ribosomal protein L25-like"/>
    <property type="match status" value="1"/>
</dbReference>
<dbReference type="InterPro" id="IPR011035">
    <property type="entry name" value="Ribosomal_bL25/Gln-tRNA_synth"/>
</dbReference>
<proteinExistence type="predicted"/>
<dbReference type="InterPro" id="IPR020930">
    <property type="entry name" value="Ribosomal_uL5_bac-type"/>
</dbReference>
<accession>A0A8J5Y0H4</accession>
<dbReference type="SUPFAM" id="SSF53098">
    <property type="entry name" value="Ribonuclease H-like"/>
    <property type="match status" value="1"/>
</dbReference>
<dbReference type="PANTHER" id="PTHR33284:SF2">
    <property type="entry name" value="RIBOSOMAL PROTEIN L25_GLN-TRNA SYNTHETASE, ANTI-CODON-BINDING DOMAIN-CONTAINING PROTEIN"/>
    <property type="match status" value="1"/>
</dbReference>
<feature type="domain" description="Reverse transcriptase Ty1/copia-type" evidence="1">
    <location>
        <begin position="835"/>
        <end position="895"/>
    </location>
</feature>
<feature type="domain" description="Retroviral polymerase SH3-like" evidence="4">
    <location>
        <begin position="603"/>
        <end position="663"/>
    </location>
</feature>
<dbReference type="GO" id="GO:0008097">
    <property type="term" value="F:5S rRNA binding"/>
    <property type="evidence" value="ECO:0007669"/>
    <property type="project" value="TreeGrafter"/>
</dbReference>
<dbReference type="GO" id="GO:0003735">
    <property type="term" value="F:structural constituent of ribosome"/>
    <property type="evidence" value="ECO:0007669"/>
    <property type="project" value="InterPro"/>
</dbReference>
<evidence type="ECO:0000259" key="2">
    <source>
        <dbReference type="Pfam" id="PF14693"/>
    </source>
</evidence>
<evidence type="ECO:0008006" key="7">
    <source>
        <dbReference type="Google" id="ProtNLM"/>
    </source>
</evidence>
<dbReference type="EMBL" id="JAHUZN010000013">
    <property type="protein sequence ID" value="KAG8472122.1"/>
    <property type="molecule type" value="Genomic_DNA"/>
</dbReference>
<dbReference type="Gene3D" id="3.30.420.10">
    <property type="entry name" value="Ribonuclease H-like superfamily/Ribonuclease H"/>
    <property type="match status" value="1"/>
</dbReference>
<feature type="domain" description="Tf2-1-like SH3-like" evidence="3">
    <location>
        <begin position="51"/>
        <end position="102"/>
    </location>
</feature>
<dbReference type="InterPro" id="IPR012337">
    <property type="entry name" value="RNaseH-like_sf"/>
</dbReference>
<dbReference type="CDD" id="cd09272">
    <property type="entry name" value="RNase_HI_RT_Ty1"/>
    <property type="match status" value="1"/>
</dbReference>
<reference evidence="5 6" key="1">
    <citation type="journal article" date="2021" name="bioRxiv">
        <title>The Gossypium anomalum genome as a resource for cotton improvement and evolutionary analysis of hybrid incompatibility.</title>
        <authorList>
            <person name="Grover C.E."/>
            <person name="Yuan D."/>
            <person name="Arick M.A."/>
            <person name="Miller E.R."/>
            <person name="Hu G."/>
            <person name="Peterson D.G."/>
            <person name="Wendel J.F."/>
            <person name="Udall J.A."/>
        </authorList>
    </citation>
    <scope>NUCLEOTIDE SEQUENCE [LARGE SCALE GENOMIC DNA]</scope>
    <source>
        <strain evidence="5">JFW-Udall</strain>
        <tissue evidence="5">Leaf</tissue>
    </source>
</reference>
<gene>
    <name evidence="5" type="ORF">CXB51_036777</name>
</gene>
<dbReference type="FunFam" id="2.170.120.20:FF:000006">
    <property type="entry name" value="Ribosomal protein L25/Gln-tRNA synthetase, anti-codon-binding domain-containing protein"/>
    <property type="match status" value="1"/>
</dbReference>
<evidence type="ECO:0000313" key="6">
    <source>
        <dbReference type="Proteomes" id="UP000701853"/>
    </source>
</evidence>
<comment type="caution">
    <text evidence="5">The sequence shown here is derived from an EMBL/GenBank/DDBJ whole genome shotgun (WGS) entry which is preliminary data.</text>
</comment>
<evidence type="ECO:0000259" key="3">
    <source>
        <dbReference type="Pfam" id="PF24626"/>
    </source>
</evidence>
<dbReference type="InterPro" id="IPR056924">
    <property type="entry name" value="SH3_Tf2-1"/>
</dbReference>
<feature type="domain" description="Large ribosomal subunit protein bL25 beta" evidence="2">
    <location>
        <begin position="1260"/>
        <end position="1344"/>
    </location>
</feature>
<dbReference type="InterPro" id="IPR057670">
    <property type="entry name" value="SH3_retrovirus"/>
</dbReference>
<dbReference type="Proteomes" id="UP000701853">
    <property type="component" value="Chromosome 13"/>
</dbReference>
<dbReference type="Gene3D" id="2.170.120.20">
    <property type="entry name" value="Ribosomal protein L25, beta domain"/>
    <property type="match status" value="1"/>
</dbReference>
<evidence type="ECO:0000313" key="5">
    <source>
        <dbReference type="EMBL" id="KAG8472122.1"/>
    </source>
</evidence>
<dbReference type="InterPro" id="IPR020057">
    <property type="entry name" value="Ribosomal_bL25_b-dom"/>
</dbReference>
<evidence type="ECO:0000259" key="4">
    <source>
        <dbReference type="Pfam" id="PF25597"/>
    </source>
</evidence>
<dbReference type="Pfam" id="PF24626">
    <property type="entry name" value="SH3_Tf2-1"/>
    <property type="match status" value="1"/>
</dbReference>
<protein>
    <recommendedName>
        <fullName evidence="7">Reverse transcriptase Ty1/copia-type domain-containing protein</fullName>
    </recommendedName>
</protein>
<dbReference type="InterPro" id="IPR037121">
    <property type="entry name" value="Ribosomal_bL25_C"/>
</dbReference>
<dbReference type="Pfam" id="PF07727">
    <property type="entry name" value="RVT_2"/>
    <property type="match status" value="1"/>
</dbReference>
<dbReference type="InterPro" id="IPR036397">
    <property type="entry name" value="RNaseH_sf"/>
</dbReference>
<dbReference type="GO" id="GO:0022625">
    <property type="term" value="C:cytosolic large ribosomal subunit"/>
    <property type="evidence" value="ECO:0007669"/>
    <property type="project" value="TreeGrafter"/>
</dbReference>
<name>A0A8J5Y0H4_9ROSI</name>
<dbReference type="PANTHER" id="PTHR33284">
    <property type="entry name" value="RIBOSOMAL PROTEIN L25/GLN-TRNA SYNTHETASE, ANTI-CODON-BINDING DOMAIN-CONTAINING PROTEIN"/>
    <property type="match status" value="1"/>
</dbReference>